<organism evidence="1 2">
    <name type="scientific">Clavelina lepadiformis</name>
    <name type="common">Light-bulb sea squirt</name>
    <name type="synonym">Ascidia lepadiformis</name>
    <dbReference type="NCBI Taxonomy" id="159417"/>
    <lineage>
        <taxon>Eukaryota</taxon>
        <taxon>Metazoa</taxon>
        <taxon>Chordata</taxon>
        <taxon>Tunicata</taxon>
        <taxon>Ascidiacea</taxon>
        <taxon>Aplousobranchia</taxon>
        <taxon>Clavelinidae</taxon>
        <taxon>Clavelina</taxon>
    </lineage>
</organism>
<gene>
    <name evidence="1" type="ORF">CVLEPA_LOCUS24605</name>
</gene>
<dbReference type="SUPFAM" id="SSF55770">
    <property type="entry name" value="Profilin (actin-binding protein)"/>
    <property type="match status" value="1"/>
</dbReference>
<accession>A0ABP0GJD2</accession>
<dbReference type="EMBL" id="CAWYQH010000125">
    <property type="protein sequence ID" value="CAK8691856.1"/>
    <property type="molecule type" value="Genomic_DNA"/>
</dbReference>
<evidence type="ECO:0000313" key="2">
    <source>
        <dbReference type="Proteomes" id="UP001642483"/>
    </source>
</evidence>
<evidence type="ECO:0000313" key="1">
    <source>
        <dbReference type="EMBL" id="CAK8691856.1"/>
    </source>
</evidence>
<protein>
    <recommendedName>
        <fullName evidence="3">Jacalin-type lectin domain-containing protein</fullName>
    </recommendedName>
</protein>
<dbReference type="InterPro" id="IPR036140">
    <property type="entry name" value="PFN_sf"/>
</dbReference>
<name>A0ABP0GJD2_CLALP</name>
<evidence type="ECO:0008006" key="3">
    <source>
        <dbReference type="Google" id="ProtNLM"/>
    </source>
</evidence>
<comment type="caution">
    <text evidence="1">The sequence shown here is derived from an EMBL/GenBank/DDBJ whole genome shotgun (WGS) entry which is preliminary data.</text>
</comment>
<dbReference type="Proteomes" id="UP001642483">
    <property type="component" value="Unassembled WGS sequence"/>
</dbReference>
<proteinExistence type="predicted"/>
<keyword evidence="2" id="KW-1185">Reference proteome</keyword>
<reference evidence="1 2" key="1">
    <citation type="submission" date="2024-02" db="EMBL/GenBank/DDBJ databases">
        <authorList>
            <person name="Daric V."/>
            <person name="Darras S."/>
        </authorList>
    </citation>
    <scope>NUCLEOTIDE SEQUENCE [LARGE SCALE GENOMIC DNA]</scope>
</reference>
<sequence>MDWYKFCDDVLHFGGPCMEYAFVGTVEGTWGEIDRGWKFSRLTNFEVSTIVNSNTSNFYLRGEEYKFLKTERDIVTYESPTRAIAFGMGPYCKMSMHC</sequence>